<dbReference type="InterPro" id="IPR008949">
    <property type="entry name" value="Isoprenoid_synthase_dom_sf"/>
</dbReference>
<dbReference type="SUPFAM" id="SSF48576">
    <property type="entry name" value="Terpenoid synthases"/>
    <property type="match status" value="1"/>
</dbReference>
<comment type="caution">
    <text evidence="1">The sequence shown here is derived from an EMBL/GenBank/DDBJ whole genome shotgun (WGS) entry which is preliminary data.</text>
</comment>
<protein>
    <submittedName>
        <fullName evidence="1">Terpene synthase family protein</fullName>
    </submittedName>
</protein>
<dbReference type="RefSeq" id="WP_388240648.1">
    <property type="nucleotide sequence ID" value="NZ_JBHVZQ010000052.1"/>
</dbReference>
<dbReference type="EMBL" id="JBHVZQ010000052">
    <property type="protein sequence ID" value="MFF1278238.1"/>
    <property type="molecule type" value="Genomic_DNA"/>
</dbReference>
<dbReference type="Proteomes" id="UP001601627">
    <property type="component" value="Unassembled WGS sequence"/>
</dbReference>
<dbReference type="Pfam" id="PF19086">
    <property type="entry name" value="Terpene_syn_C_2"/>
    <property type="match status" value="1"/>
</dbReference>
<gene>
    <name evidence="1" type="ORF">ACFVZC_33435</name>
</gene>
<keyword evidence="2" id="KW-1185">Reference proteome</keyword>
<organism evidence="1 2">
    <name type="scientific">Streptomyces marokkonensis</name>
    <dbReference type="NCBI Taxonomy" id="324855"/>
    <lineage>
        <taxon>Bacteria</taxon>
        <taxon>Bacillati</taxon>
        <taxon>Actinomycetota</taxon>
        <taxon>Actinomycetes</taxon>
        <taxon>Kitasatosporales</taxon>
        <taxon>Streptomycetaceae</taxon>
        <taxon>Streptomyces</taxon>
    </lineage>
</organism>
<evidence type="ECO:0000313" key="2">
    <source>
        <dbReference type="Proteomes" id="UP001601627"/>
    </source>
</evidence>
<name>A0ABW6QG78_9ACTN</name>
<proteinExistence type="predicted"/>
<evidence type="ECO:0000313" key="1">
    <source>
        <dbReference type="EMBL" id="MFF1278238.1"/>
    </source>
</evidence>
<dbReference type="Gene3D" id="1.10.600.10">
    <property type="entry name" value="Farnesyl Diphosphate Synthase"/>
    <property type="match status" value="1"/>
</dbReference>
<reference evidence="1 2" key="1">
    <citation type="submission" date="2024-09" db="EMBL/GenBank/DDBJ databases">
        <title>The Natural Products Discovery Center: Release of the First 8490 Sequenced Strains for Exploring Actinobacteria Biosynthetic Diversity.</title>
        <authorList>
            <person name="Kalkreuter E."/>
            <person name="Kautsar S.A."/>
            <person name="Yang D."/>
            <person name="Bader C.D."/>
            <person name="Teijaro C.N."/>
            <person name="Fluegel L."/>
            <person name="Davis C.M."/>
            <person name="Simpson J.R."/>
            <person name="Lauterbach L."/>
            <person name="Steele A.D."/>
            <person name="Gui C."/>
            <person name="Meng S."/>
            <person name="Li G."/>
            <person name="Viehrig K."/>
            <person name="Ye F."/>
            <person name="Su P."/>
            <person name="Kiefer A.F."/>
            <person name="Nichols A."/>
            <person name="Cepeda A.J."/>
            <person name="Yan W."/>
            <person name="Fan B."/>
            <person name="Jiang Y."/>
            <person name="Adhikari A."/>
            <person name="Zheng C.-J."/>
            <person name="Schuster L."/>
            <person name="Cowan T.M."/>
            <person name="Smanski M.J."/>
            <person name="Chevrette M.G."/>
            <person name="De Carvalho L.P.S."/>
            <person name="Shen B."/>
        </authorList>
    </citation>
    <scope>NUCLEOTIDE SEQUENCE [LARGE SCALE GENOMIC DNA]</scope>
    <source>
        <strain evidence="1 2">NPDC058328</strain>
    </source>
</reference>
<sequence>MAARLPVLDGPGSGVRELFILFYFVTDDMCVRHHYGRAVVNRWLVDETRSCVHHVLKNGSVTRGTAAPGRLFHLFWRKATRLVHPEEHDRLTTVFSGLVDAMRIKYQFIAAPVPFSLEEFLNLRRRIPAVSFLELERALRAIPSSGAALVRQAETVADCLSWTNDLHSADKEQHEGFNLVHMIRRAHGVTLSEAKEEVEQLLITRKQMYKDACKVVRGKHGRESDRLLNCYDNLLAAIAPVHEQGSRYRA</sequence>
<accession>A0ABW6QG78</accession>